<feature type="region of interest" description="Disordered" evidence="1">
    <location>
        <begin position="1"/>
        <end position="22"/>
    </location>
</feature>
<organism evidence="2">
    <name type="scientific">Veillonella ratti</name>
    <dbReference type="NCBI Taxonomy" id="103892"/>
    <lineage>
        <taxon>Bacteria</taxon>
        <taxon>Bacillati</taxon>
        <taxon>Bacillota</taxon>
        <taxon>Negativicutes</taxon>
        <taxon>Veillonellales</taxon>
        <taxon>Veillonellaceae</taxon>
        <taxon>Veillonella</taxon>
    </lineage>
</organism>
<gene>
    <name evidence="2" type="ORF">VRLFYP33_01798</name>
</gene>
<reference evidence="2" key="1">
    <citation type="submission" date="2019-11" db="EMBL/GenBank/DDBJ databases">
        <authorList>
            <person name="Feng L."/>
        </authorList>
    </citation>
    <scope>NUCLEOTIDE SEQUENCE</scope>
    <source>
        <strain evidence="2">VrattiLFYP33</strain>
    </source>
</reference>
<sequence>MSGRYEVKFRYKSTSPTSRGSVNATTVTATSISDARNQVIASHSYGKGVTIISVVKKS</sequence>
<name>A0A6N3E0M5_9FIRM</name>
<evidence type="ECO:0000313" key="2">
    <source>
        <dbReference type="EMBL" id="VYU34660.1"/>
    </source>
</evidence>
<dbReference type="EMBL" id="CACRUX010000064">
    <property type="protein sequence ID" value="VYU34660.1"/>
    <property type="molecule type" value="Genomic_DNA"/>
</dbReference>
<accession>A0A6N3E0M5</accession>
<feature type="compositionally biased region" description="Polar residues" evidence="1">
    <location>
        <begin position="12"/>
        <end position="22"/>
    </location>
</feature>
<protein>
    <submittedName>
        <fullName evidence="2">Uncharacterized protein</fullName>
    </submittedName>
</protein>
<dbReference type="AlphaFoldDB" id="A0A6N3E0M5"/>
<dbReference type="RefSeq" id="WP_021840272.1">
    <property type="nucleotide sequence ID" value="NZ_CACRUX010000064.1"/>
</dbReference>
<proteinExistence type="predicted"/>
<evidence type="ECO:0000256" key="1">
    <source>
        <dbReference type="SAM" id="MobiDB-lite"/>
    </source>
</evidence>